<keyword evidence="2" id="KW-1185">Reference proteome</keyword>
<reference evidence="1 2" key="1">
    <citation type="journal article" date="2023" name="Science">
        <title>Complex scaffold remodeling in plant triterpene biosynthesis.</title>
        <authorList>
            <person name="De La Pena R."/>
            <person name="Hodgson H."/>
            <person name="Liu J.C."/>
            <person name="Stephenson M.J."/>
            <person name="Martin A.C."/>
            <person name="Owen C."/>
            <person name="Harkess A."/>
            <person name="Leebens-Mack J."/>
            <person name="Jimenez L.E."/>
            <person name="Osbourn A."/>
            <person name="Sattely E.S."/>
        </authorList>
    </citation>
    <scope>NUCLEOTIDE SEQUENCE [LARGE SCALE GENOMIC DNA]</scope>
    <source>
        <strain evidence="2">cv. JPN11</strain>
        <tissue evidence="1">Leaf</tissue>
    </source>
</reference>
<name>A0ACC1Z220_MELAZ</name>
<dbReference type="EMBL" id="CM051394">
    <property type="protein sequence ID" value="KAJ4729792.1"/>
    <property type="molecule type" value="Genomic_DNA"/>
</dbReference>
<accession>A0ACC1Z220</accession>
<gene>
    <name evidence="1" type="ORF">OWV82_002515</name>
</gene>
<proteinExistence type="predicted"/>
<evidence type="ECO:0000313" key="2">
    <source>
        <dbReference type="Proteomes" id="UP001164539"/>
    </source>
</evidence>
<protein>
    <submittedName>
        <fullName evidence="1">G-type lectin S-receptor-like serine/threonine-protein kinase</fullName>
    </submittedName>
</protein>
<organism evidence="1 2">
    <name type="scientific">Melia azedarach</name>
    <name type="common">Chinaberry tree</name>
    <dbReference type="NCBI Taxonomy" id="155640"/>
    <lineage>
        <taxon>Eukaryota</taxon>
        <taxon>Viridiplantae</taxon>
        <taxon>Streptophyta</taxon>
        <taxon>Embryophyta</taxon>
        <taxon>Tracheophyta</taxon>
        <taxon>Spermatophyta</taxon>
        <taxon>Magnoliopsida</taxon>
        <taxon>eudicotyledons</taxon>
        <taxon>Gunneridae</taxon>
        <taxon>Pentapetalae</taxon>
        <taxon>rosids</taxon>
        <taxon>malvids</taxon>
        <taxon>Sapindales</taxon>
        <taxon>Meliaceae</taxon>
        <taxon>Melia</taxon>
    </lineage>
</organism>
<evidence type="ECO:0000313" key="1">
    <source>
        <dbReference type="EMBL" id="KAJ4729792.1"/>
    </source>
</evidence>
<dbReference type="Proteomes" id="UP001164539">
    <property type="component" value="Chromosome 1"/>
</dbReference>
<sequence length="344" mass="39231">MVIISRKTWISECFLLLLFLFLKINFSKGSDTIFPGESLSGNQTLASAGGIFELGFFTPGNSGNHFIGIWYKQLPEKPVIWVANRKQPVSNPFSVLKPLEDGNIVLLNQTGDVIWSTNSTSKVQNSTTAKLLDNGNFVVRNTLESSTVIWQSFDHPTDHWLPEGKFGYNKLTNEKQNLVSWRSPENPAPSLFSAEVEQNRTNNLLLWNGSEVYRNSGEWTETIFTLVPEIQSNPYVTNVTYVSNGNESYFTYASAIPNAFTRFVLDATGQYKQYVWQKNFGEWRLLWTRPTQQCEVYAFCGPFGICNQQRQRLCVCIHGFEPKMQKNWELGYHTDGCEKSSFTM</sequence>
<comment type="caution">
    <text evidence="1">The sequence shown here is derived from an EMBL/GenBank/DDBJ whole genome shotgun (WGS) entry which is preliminary data.</text>
</comment>